<dbReference type="PRINTS" id="PR00385">
    <property type="entry name" value="P450"/>
</dbReference>
<dbReference type="Pfam" id="PF00067">
    <property type="entry name" value="p450"/>
    <property type="match status" value="1"/>
</dbReference>
<reference evidence="9 10" key="1">
    <citation type="submission" date="2019-10" db="EMBL/GenBank/DDBJ databases">
        <title>Whole genome shotgun sequence of Acrocarpospora corrugata NBRC 13972.</title>
        <authorList>
            <person name="Ichikawa N."/>
            <person name="Kimura A."/>
            <person name="Kitahashi Y."/>
            <person name="Komaki H."/>
            <person name="Oguchi A."/>
        </authorList>
    </citation>
    <scope>NUCLEOTIDE SEQUENCE [LARGE SCALE GENOMIC DNA]</scope>
    <source>
        <strain evidence="9 10">NBRC 13972</strain>
    </source>
</reference>
<dbReference type="InterPro" id="IPR050196">
    <property type="entry name" value="Cytochrome_P450_Monoox"/>
</dbReference>
<dbReference type="GO" id="GO:0005506">
    <property type="term" value="F:iron ion binding"/>
    <property type="evidence" value="ECO:0007669"/>
    <property type="project" value="InterPro"/>
</dbReference>
<evidence type="ECO:0000256" key="3">
    <source>
        <dbReference type="ARBA" id="ARBA00022723"/>
    </source>
</evidence>
<protein>
    <submittedName>
        <fullName evidence="9">Cytochrome P450</fullName>
    </submittedName>
</protein>
<feature type="binding site" description="axial binding residue" evidence="7">
    <location>
        <position position="391"/>
    </location>
    <ligand>
        <name>heme</name>
        <dbReference type="ChEBI" id="CHEBI:30413"/>
    </ligand>
    <ligandPart>
        <name>Fe</name>
        <dbReference type="ChEBI" id="CHEBI:18248"/>
    </ligandPart>
</feature>
<organism evidence="9 10">
    <name type="scientific">Acrocarpospora corrugata</name>
    <dbReference type="NCBI Taxonomy" id="35763"/>
    <lineage>
        <taxon>Bacteria</taxon>
        <taxon>Bacillati</taxon>
        <taxon>Actinomycetota</taxon>
        <taxon>Actinomycetes</taxon>
        <taxon>Streptosporangiales</taxon>
        <taxon>Streptosporangiaceae</taxon>
        <taxon>Acrocarpospora</taxon>
    </lineage>
</organism>
<dbReference type="EMBL" id="BLAD01000036">
    <property type="protein sequence ID" value="GER98542.1"/>
    <property type="molecule type" value="Genomic_DNA"/>
</dbReference>
<dbReference type="GO" id="GO:0020037">
    <property type="term" value="F:heme binding"/>
    <property type="evidence" value="ECO:0007669"/>
    <property type="project" value="InterPro"/>
</dbReference>
<dbReference type="AlphaFoldDB" id="A0A5M3VTX7"/>
<dbReference type="Gene3D" id="1.10.630.10">
    <property type="entry name" value="Cytochrome P450"/>
    <property type="match status" value="1"/>
</dbReference>
<dbReference type="InterPro" id="IPR017972">
    <property type="entry name" value="Cyt_P450_CS"/>
</dbReference>
<dbReference type="GO" id="GO:0016705">
    <property type="term" value="F:oxidoreductase activity, acting on paired donors, with incorporation or reduction of molecular oxygen"/>
    <property type="evidence" value="ECO:0007669"/>
    <property type="project" value="InterPro"/>
</dbReference>
<evidence type="ECO:0000256" key="5">
    <source>
        <dbReference type="ARBA" id="ARBA00023004"/>
    </source>
</evidence>
<keyword evidence="10" id="KW-1185">Reference proteome</keyword>
<dbReference type="PROSITE" id="PS00086">
    <property type="entry name" value="CYTOCHROME_P450"/>
    <property type="match status" value="1"/>
</dbReference>
<dbReference type="OrthoDB" id="3217230at2"/>
<keyword evidence="2 7" id="KW-0349">Heme</keyword>
<dbReference type="PANTHER" id="PTHR24291:SF50">
    <property type="entry name" value="BIFUNCTIONAL ALBAFLAVENONE MONOOXYGENASE_TERPENE SYNTHASE"/>
    <property type="match status" value="1"/>
</dbReference>
<evidence type="ECO:0000313" key="10">
    <source>
        <dbReference type="Proteomes" id="UP000334990"/>
    </source>
</evidence>
<name>A0A5M3VTX7_9ACTN</name>
<evidence type="ECO:0000256" key="6">
    <source>
        <dbReference type="ARBA" id="ARBA00023033"/>
    </source>
</evidence>
<evidence type="ECO:0000313" key="9">
    <source>
        <dbReference type="EMBL" id="GER98542.1"/>
    </source>
</evidence>
<dbReference type="PRINTS" id="PR00463">
    <property type="entry name" value="EP450I"/>
</dbReference>
<evidence type="ECO:0000256" key="1">
    <source>
        <dbReference type="ARBA" id="ARBA00010617"/>
    </source>
</evidence>
<keyword evidence="6 8" id="KW-0503">Monooxygenase</keyword>
<evidence type="ECO:0000256" key="2">
    <source>
        <dbReference type="ARBA" id="ARBA00022617"/>
    </source>
</evidence>
<keyword evidence="3 7" id="KW-0479">Metal-binding</keyword>
<dbReference type="SUPFAM" id="SSF48264">
    <property type="entry name" value="Cytochrome P450"/>
    <property type="match status" value="1"/>
</dbReference>
<dbReference type="InterPro" id="IPR002401">
    <property type="entry name" value="Cyt_P450_E_grp-I"/>
</dbReference>
<dbReference type="Proteomes" id="UP000334990">
    <property type="component" value="Unassembled WGS sequence"/>
</dbReference>
<gene>
    <name evidence="9" type="ORF">Acor_06040</name>
</gene>
<keyword evidence="4 8" id="KW-0560">Oxidoreductase</keyword>
<evidence type="ECO:0000256" key="8">
    <source>
        <dbReference type="RuleBase" id="RU000461"/>
    </source>
</evidence>
<comment type="caution">
    <text evidence="9">The sequence shown here is derived from an EMBL/GenBank/DDBJ whole genome shotgun (WGS) entry which is preliminary data.</text>
</comment>
<keyword evidence="5 7" id="KW-0408">Iron</keyword>
<sequence>MPQLTPAAPGGLPLLGHIPALVGRRLAFLEEMRHHGKVVRIRLGRTPAFVITDARIAREVVSDGGTTFARGRFFRKLRPLLGDGLGTSDGPFHMRQRRMVQPAFHHTRPGYDVDTLRGVIEAWTGSWRAGMTLDIAREMDRLGVALITKSLFSSDTAAGEVEDVQESIADFMVGVGMRAVVPSDLLERLPIRANRRFNAARDRLERAITKVIADYHADERDHHDILSMLIAARDTEGLPMSDQELRDEVLSLVVAGGDTTGHVLGWVFHELGQHPEVERRLLEELDQVLAGRTVTADDLPKLGYAEQVVNETLRLRSPGWLVMRRTTRALELGGVPIPAGAELLVSLSALLRDPAVYADPMRFDPGRWAPDRAKELPRDLFLPFGAGTRKCAGEPLARISMALVLATLPARFRLRPVPGHRVREMALGTMSADKIPMTLESR</sequence>
<comment type="cofactor">
    <cofactor evidence="7">
        <name>heme</name>
        <dbReference type="ChEBI" id="CHEBI:30413"/>
    </cofactor>
</comment>
<dbReference type="InterPro" id="IPR036396">
    <property type="entry name" value="Cyt_P450_sf"/>
</dbReference>
<evidence type="ECO:0000256" key="4">
    <source>
        <dbReference type="ARBA" id="ARBA00023002"/>
    </source>
</evidence>
<evidence type="ECO:0000256" key="7">
    <source>
        <dbReference type="PIRSR" id="PIRSR602401-1"/>
    </source>
</evidence>
<dbReference type="InterPro" id="IPR001128">
    <property type="entry name" value="Cyt_P450"/>
</dbReference>
<proteinExistence type="inferred from homology"/>
<dbReference type="GO" id="GO:0004497">
    <property type="term" value="F:monooxygenase activity"/>
    <property type="evidence" value="ECO:0007669"/>
    <property type="project" value="UniProtKB-KW"/>
</dbReference>
<comment type="similarity">
    <text evidence="1 8">Belongs to the cytochrome P450 family.</text>
</comment>
<dbReference type="RefSeq" id="WP_155334958.1">
    <property type="nucleotide sequence ID" value="NZ_BAAABN010000094.1"/>
</dbReference>
<dbReference type="PANTHER" id="PTHR24291">
    <property type="entry name" value="CYTOCHROME P450 FAMILY 4"/>
    <property type="match status" value="1"/>
</dbReference>
<accession>A0A5M3VTX7</accession>